<keyword evidence="1" id="KW-0347">Helicase</keyword>
<dbReference type="Proteomes" id="UP000239899">
    <property type="component" value="Unassembled WGS sequence"/>
</dbReference>
<dbReference type="GO" id="GO:0004386">
    <property type="term" value="F:helicase activity"/>
    <property type="evidence" value="ECO:0007669"/>
    <property type="project" value="UniProtKB-KW"/>
</dbReference>
<evidence type="ECO:0000313" key="2">
    <source>
        <dbReference type="Proteomes" id="UP000239899"/>
    </source>
</evidence>
<name>A0A2P6TT29_CHLSO</name>
<reference evidence="1 2" key="1">
    <citation type="journal article" date="2018" name="Plant J.">
        <title>Genome sequences of Chlorella sorokiniana UTEX 1602 and Micractinium conductrix SAG 241.80: implications to maltose excretion by a green alga.</title>
        <authorList>
            <person name="Arriola M.B."/>
            <person name="Velmurugan N."/>
            <person name="Zhang Y."/>
            <person name="Plunkett M.H."/>
            <person name="Hondzo H."/>
            <person name="Barney B.M."/>
        </authorList>
    </citation>
    <scope>NUCLEOTIDE SEQUENCE [LARGE SCALE GENOMIC DNA]</scope>
    <source>
        <strain evidence="2">UTEX 1602</strain>
    </source>
</reference>
<dbReference type="AlphaFoldDB" id="A0A2P6TT29"/>
<evidence type="ECO:0000313" key="1">
    <source>
        <dbReference type="EMBL" id="PRW57225.1"/>
    </source>
</evidence>
<keyword evidence="1" id="KW-0067">ATP-binding</keyword>
<protein>
    <submittedName>
        <fullName evidence="1">ATP-dependent helicase</fullName>
    </submittedName>
</protein>
<dbReference type="OrthoDB" id="509778at2759"/>
<keyword evidence="2" id="KW-1185">Reference proteome</keyword>
<dbReference type="EMBL" id="LHPG02000007">
    <property type="protein sequence ID" value="PRW57225.1"/>
    <property type="molecule type" value="Genomic_DNA"/>
</dbReference>
<comment type="caution">
    <text evidence="1">The sequence shown here is derived from an EMBL/GenBank/DDBJ whole genome shotgun (WGS) entry which is preliminary data.</text>
</comment>
<accession>A0A2P6TT29</accession>
<gene>
    <name evidence="1" type="ORF">C2E21_4257</name>
</gene>
<proteinExistence type="predicted"/>
<organism evidence="1 2">
    <name type="scientific">Chlorella sorokiniana</name>
    <name type="common">Freshwater green alga</name>
    <dbReference type="NCBI Taxonomy" id="3076"/>
    <lineage>
        <taxon>Eukaryota</taxon>
        <taxon>Viridiplantae</taxon>
        <taxon>Chlorophyta</taxon>
        <taxon>core chlorophytes</taxon>
        <taxon>Trebouxiophyceae</taxon>
        <taxon>Chlorellales</taxon>
        <taxon>Chlorellaceae</taxon>
        <taxon>Chlorella clade</taxon>
        <taxon>Chlorella</taxon>
    </lineage>
</organism>
<keyword evidence="1" id="KW-0547">Nucleotide-binding</keyword>
<keyword evidence="1" id="KW-0378">Hydrolase</keyword>
<sequence length="329" mass="35655">MDEEPEHWTAQPHPPFLPGSATEPCYARCAARRTAMWRGEDILVLVIYVTALARTWHIMGPLNRTMLCCLVAANAANITWRLLAPAHQAKWSCLPNVAMRSLTLGLGMAALTMRAQLDQGGPPLRPPASGPLGALVETVVVLARLLFASQAPFMLLFHIAWRLRLGWSILAQAVLVGTTMPHARHVCSATALSHPAVHAALRRVFHGAQVAACLTPLPVSATLPDPPAEDQCTALVTFFQLGIGLLLPVLWQVLTEARLFQQHQRERRAAGLPPERGLEPAVLDFAWKLTMEGMALQATLCAWMLLSACWDQVSFLCRSSVGAGGAAAL</sequence>